<evidence type="ECO:0000256" key="3">
    <source>
        <dbReference type="ARBA" id="ARBA00023163"/>
    </source>
</evidence>
<evidence type="ECO:0000259" key="4">
    <source>
        <dbReference type="PROSITE" id="PS01124"/>
    </source>
</evidence>
<dbReference type="Pfam" id="PF02311">
    <property type="entry name" value="AraC_binding"/>
    <property type="match status" value="1"/>
</dbReference>
<dbReference type="InterPro" id="IPR009057">
    <property type="entry name" value="Homeodomain-like_sf"/>
</dbReference>
<evidence type="ECO:0000256" key="2">
    <source>
        <dbReference type="ARBA" id="ARBA00023125"/>
    </source>
</evidence>
<dbReference type="SUPFAM" id="SSF46689">
    <property type="entry name" value="Homeodomain-like"/>
    <property type="match status" value="1"/>
</dbReference>
<reference evidence="5 6" key="1">
    <citation type="submission" date="2018-09" db="EMBL/GenBank/DDBJ databases">
        <title>Murine metabolic-syndrome-specific gut microbial biobank.</title>
        <authorList>
            <person name="Liu C."/>
        </authorList>
    </citation>
    <scope>NUCLEOTIDE SEQUENCE [LARGE SCALE GENOMIC DNA]</scope>
    <source>
        <strain evidence="5 6">0.1xD8-82</strain>
    </source>
</reference>
<organism evidence="5 6">
    <name type="scientific">Parablautia intestinalis</name>
    <dbReference type="NCBI Taxonomy" id="2320100"/>
    <lineage>
        <taxon>Bacteria</taxon>
        <taxon>Bacillati</taxon>
        <taxon>Bacillota</taxon>
        <taxon>Clostridia</taxon>
        <taxon>Lachnospirales</taxon>
        <taxon>Lachnospiraceae</taxon>
        <taxon>Parablautia</taxon>
    </lineage>
</organism>
<protein>
    <submittedName>
        <fullName evidence="5">AraC family transcriptional regulator</fullName>
    </submittedName>
</protein>
<evidence type="ECO:0000256" key="1">
    <source>
        <dbReference type="ARBA" id="ARBA00023015"/>
    </source>
</evidence>
<keyword evidence="3" id="KW-0804">Transcription</keyword>
<dbReference type="AlphaFoldDB" id="A0A3A9AL94"/>
<dbReference type="SMART" id="SM00342">
    <property type="entry name" value="HTH_ARAC"/>
    <property type="match status" value="1"/>
</dbReference>
<dbReference type="InterPro" id="IPR011051">
    <property type="entry name" value="RmlC_Cupin_sf"/>
</dbReference>
<dbReference type="EMBL" id="RAYQ01000030">
    <property type="protein sequence ID" value="RKI88191.1"/>
    <property type="molecule type" value="Genomic_DNA"/>
</dbReference>
<dbReference type="Pfam" id="PF12833">
    <property type="entry name" value="HTH_18"/>
    <property type="match status" value="1"/>
</dbReference>
<accession>A0A3A9AL94</accession>
<dbReference type="Gene3D" id="2.60.120.10">
    <property type="entry name" value="Jelly Rolls"/>
    <property type="match status" value="1"/>
</dbReference>
<keyword evidence="6" id="KW-1185">Reference proteome</keyword>
<dbReference type="RefSeq" id="WP_120472006.1">
    <property type="nucleotide sequence ID" value="NZ_RAYQ01000030.1"/>
</dbReference>
<keyword evidence="1" id="KW-0805">Transcription regulation</keyword>
<proteinExistence type="predicted"/>
<dbReference type="PANTHER" id="PTHR43280:SF34">
    <property type="entry name" value="ARAC-FAMILY TRANSCRIPTIONAL REGULATOR"/>
    <property type="match status" value="1"/>
</dbReference>
<dbReference type="SUPFAM" id="SSF51182">
    <property type="entry name" value="RmlC-like cupins"/>
    <property type="match status" value="1"/>
</dbReference>
<dbReference type="InterPro" id="IPR003313">
    <property type="entry name" value="AraC-bd"/>
</dbReference>
<dbReference type="GO" id="GO:0003700">
    <property type="term" value="F:DNA-binding transcription factor activity"/>
    <property type="evidence" value="ECO:0007669"/>
    <property type="project" value="InterPro"/>
</dbReference>
<evidence type="ECO:0000313" key="5">
    <source>
        <dbReference type="EMBL" id="RKI88191.1"/>
    </source>
</evidence>
<sequence length="365" mass="42962">MSYCSIATNNLVKSGNVNIMDYDDIQSPYNYLSLSQNVFFQMAAPFSLNFTRFEANEENPFRMTILSPDFSLNTILSRDEFEEIVQNRPLHQHDTYELVYILKGELYQRIENLRHKYAENGCCFINRNIRHTEEYGTSFHTVTLSISRDFLEKILIEGEDSYFEIEKEEKNSDFSTFLREEFQTMNYSQKKYIDFIPEPSVQNIKQYIYSLLDELSNILVNPTPGSTLYVKAIIYRIMYYLDNPDYYLTKSTQLGTKAEGKLFAEITHLMEETNGRINRSQLSARLNYSGNYINHIIKKYTGLNTFEYGVSFTMQKAAWMLIHSTNTVSSIISELGFSDRTHFYNQFQKEYGMTPREYRKKNKVL</sequence>
<evidence type="ECO:0000313" key="6">
    <source>
        <dbReference type="Proteomes" id="UP000280696"/>
    </source>
</evidence>
<dbReference type="PROSITE" id="PS01124">
    <property type="entry name" value="HTH_ARAC_FAMILY_2"/>
    <property type="match status" value="1"/>
</dbReference>
<feature type="domain" description="HTH araC/xylS-type" evidence="4">
    <location>
        <begin position="260"/>
        <end position="361"/>
    </location>
</feature>
<dbReference type="GO" id="GO:0043565">
    <property type="term" value="F:sequence-specific DNA binding"/>
    <property type="evidence" value="ECO:0007669"/>
    <property type="project" value="InterPro"/>
</dbReference>
<gene>
    <name evidence="5" type="ORF">D7V94_19635</name>
</gene>
<dbReference type="Gene3D" id="1.10.10.60">
    <property type="entry name" value="Homeodomain-like"/>
    <property type="match status" value="1"/>
</dbReference>
<dbReference type="Proteomes" id="UP000280696">
    <property type="component" value="Unassembled WGS sequence"/>
</dbReference>
<dbReference type="InterPro" id="IPR014710">
    <property type="entry name" value="RmlC-like_jellyroll"/>
</dbReference>
<dbReference type="OrthoDB" id="2329780at2"/>
<dbReference type="PRINTS" id="PR00032">
    <property type="entry name" value="HTHARAC"/>
</dbReference>
<keyword evidence="2" id="KW-0238">DNA-binding</keyword>
<comment type="caution">
    <text evidence="5">The sequence shown here is derived from an EMBL/GenBank/DDBJ whole genome shotgun (WGS) entry which is preliminary data.</text>
</comment>
<dbReference type="InterPro" id="IPR018060">
    <property type="entry name" value="HTH_AraC"/>
</dbReference>
<dbReference type="InterPro" id="IPR020449">
    <property type="entry name" value="Tscrpt_reg_AraC-type_HTH"/>
</dbReference>
<dbReference type="PANTHER" id="PTHR43280">
    <property type="entry name" value="ARAC-FAMILY TRANSCRIPTIONAL REGULATOR"/>
    <property type="match status" value="1"/>
</dbReference>
<name>A0A3A9AL94_9FIRM</name>